<feature type="domain" description="PORR" evidence="1">
    <location>
        <begin position="2"/>
        <end position="179"/>
    </location>
</feature>
<dbReference type="Pfam" id="PF11955">
    <property type="entry name" value="PORR"/>
    <property type="match status" value="1"/>
</dbReference>
<sequence>MDSMELDRVNTVLNLLMMSSQKWILLSEIHHCRLFFGIPNDFRVPFAKYPNWFRIVVDGDGRRVLAISSLEREFMVDEEMAKRALKFSMKHGKNLDLDEDKPRKLNLLNMLLLVSPYLEGSKLNFWTLEIEKYRVGVLHEFLSLILEKKASMHHMVEFKEEFSLTKHTYQTLLKQPRHFIRQGQR</sequence>
<dbReference type="Proteomes" id="UP000813462">
    <property type="component" value="Unassembled WGS sequence"/>
</dbReference>
<comment type="caution">
    <text evidence="2">The sequence shown here is derived from an EMBL/GenBank/DDBJ whole genome shotgun (WGS) entry which is preliminary data.</text>
</comment>
<evidence type="ECO:0000313" key="3">
    <source>
        <dbReference type="Proteomes" id="UP000813462"/>
    </source>
</evidence>
<organism evidence="2 3">
    <name type="scientific">Ziziphus jujuba var. spinosa</name>
    <dbReference type="NCBI Taxonomy" id="714518"/>
    <lineage>
        <taxon>Eukaryota</taxon>
        <taxon>Viridiplantae</taxon>
        <taxon>Streptophyta</taxon>
        <taxon>Embryophyta</taxon>
        <taxon>Tracheophyta</taxon>
        <taxon>Spermatophyta</taxon>
        <taxon>Magnoliopsida</taxon>
        <taxon>eudicotyledons</taxon>
        <taxon>Gunneridae</taxon>
        <taxon>Pentapetalae</taxon>
        <taxon>rosids</taxon>
        <taxon>fabids</taxon>
        <taxon>Rosales</taxon>
        <taxon>Rhamnaceae</taxon>
        <taxon>Paliureae</taxon>
        <taxon>Ziziphus</taxon>
    </lineage>
</organism>
<evidence type="ECO:0000313" key="2">
    <source>
        <dbReference type="EMBL" id="KAH7520911.1"/>
    </source>
</evidence>
<name>A0A978V0Z5_ZIZJJ</name>
<dbReference type="AlphaFoldDB" id="A0A978V0Z5"/>
<dbReference type="PANTHER" id="PTHR31476">
    <property type="entry name" value="PROTEIN WHAT'S THIS FACTOR 1 HOMOLOG, CHLOROPLASTIC"/>
    <property type="match status" value="1"/>
</dbReference>
<dbReference type="GO" id="GO:0003723">
    <property type="term" value="F:RNA binding"/>
    <property type="evidence" value="ECO:0007669"/>
    <property type="project" value="InterPro"/>
</dbReference>
<accession>A0A978V0Z5</accession>
<evidence type="ECO:0000259" key="1">
    <source>
        <dbReference type="Pfam" id="PF11955"/>
    </source>
</evidence>
<gene>
    <name evidence="2" type="ORF">FEM48_Zijuj08G0195900</name>
</gene>
<dbReference type="PANTHER" id="PTHR31476:SF14">
    <property type="entry name" value="OS09G0473400 PROTEIN"/>
    <property type="match status" value="1"/>
</dbReference>
<reference evidence="2" key="1">
    <citation type="journal article" date="2021" name="Front. Plant Sci.">
        <title>Chromosome-Scale Genome Assembly for Chinese Sour Jujube and Insights Into Its Genome Evolution and Domestication Signature.</title>
        <authorList>
            <person name="Shen L.-Y."/>
            <person name="Luo H."/>
            <person name="Wang X.-L."/>
            <person name="Wang X.-M."/>
            <person name="Qiu X.-J."/>
            <person name="Liu H."/>
            <person name="Zhou S.-S."/>
            <person name="Jia K.-H."/>
            <person name="Nie S."/>
            <person name="Bao Y.-T."/>
            <person name="Zhang R.-G."/>
            <person name="Yun Q.-Z."/>
            <person name="Chai Y.-H."/>
            <person name="Lu J.-Y."/>
            <person name="Li Y."/>
            <person name="Zhao S.-W."/>
            <person name="Mao J.-F."/>
            <person name="Jia S.-G."/>
            <person name="Mao Y.-M."/>
        </authorList>
    </citation>
    <scope>NUCLEOTIDE SEQUENCE</scope>
    <source>
        <strain evidence="2">AT0</strain>
        <tissue evidence="2">Leaf</tissue>
    </source>
</reference>
<protein>
    <recommendedName>
        <fullName evidence="1">PORR domain-containing protein</fullName>
    </recommendedName>
</protein>
<dbReference type="EMBL" id="JAEACU010000008">
    <property type="protein sequence ID" value="KAH7520911.1"/>
    <property type="molecule type" value="Genomic_DNA"/>
</dbReference>
<dbReference type="InterPro" id="IPR021099">
    <property type="entry name" value="PORR_domain"/>
</dbReference>
<proteinExistence type="predicted"/>
<dbReference type="InterPro" id="IPR045040">
    <property type="entry name" value="PORR_fam"/>
</dbReference>